<dbReference type="Proteomes" id="UP000319143">
    <property type="component" value="Unassembled WGS sequence"/>
</dbReference>
<dbReference type="GO" id="GO:0016987">
    <property type="term" value="F:sigma factor activity"/>
    <property type="evidence" value="ECO:0007669"/>
    <property type="project" value="UniProtKB-KW"/>
</dbReference>
<evidence type="ECO:0000256" key="1">
    <source>
        <dbReference type="ARBA" id="ARBA00023015"/>
    </source>
</evidence>
<accession>A0A5C6DPQ3</accession>
<gene>
    <name evidence="6" type="primary">sigE_5</name>
    <name evidence="6" type="ORF">Poly41_30590</name>
</gene>
<dbReference type="PANTHER" id="PTHR43133">
    <property type="entry name" value="RNA POLYMERASE ECF-TYPE SIGMA FACTO"/>
    <property type="match status" value="1"/>
</dbReference>
<evidence type="ECO:0000313" key="6">
    <source>
        <dbReference type="EMBL" id="TWU38582.1"/>
    </source>
</evidence>
<dbReference type="InterPro" id="IPR039425">
    <property type="entry name" value="RNA_pol_sigma-70-like"/>
</dbReference>
<keyword evidence="4" id="KW-0804">Transcription</keyword>
<dbReference type="NCBIfam" id="TIGR02937">
    <property type="entry name" value="sigma70-ECF"/>
    <property type="match status" value="1"/>
</dbReference>
<evidence type="ECO:0000259" key="5">
    <source>
        <dbReference type="Pfam" id="PF04542"/>
    </source>
</evidence>
<protein>
    <submittedName>
        <fullName evidence="6">ECF RNA polymerase sigma factor SigE</fullName>
    </submittedName>
</protein>
<dbReference type="InterPro" id="IPR013325">
    <property type="entry name" value="RNA_pol_sigma_r2"/>
</dbReference>
<dbReference type="PANTHER" id="PTHR43133:SF8">
    <property type="entry name" value="RNA POLYMERASE SIGMA FACTOR HI_1459-RELATED"/>
    <property type="match status" value="1"/>
</dbReference>
<sequence>MTSFPETRQSLIFQVRDPNTRLAWEQFVEIYHPVIYRIAVAHRMQEADAQDLGQEVLLAVASAVQRWEKAHEGTRFRHWLRRIARNAILNAVTRRPPDQAAGLLSIDELLAELPQREDATELMIALEYRRELYLRAAEVVRADVCPDTWKAFELTVIDGLSNAQAARTLGNCRPSVPRQAVKSRRSSHSSDRVQRQFCRGRLVRLWSRRICGRRNTRNRLLRPSREISCR</sequence>
<evidence type="ECO:0000256" key="3">
    <source>
        <dbReference type="ARBA" id="ARBA00023125"/>
    </source>
</evidence>
<dbReference type="Pfam" id="PF04542">
    <property type="entry name" value="Sigma70_r2"/>
    <property type="match status" value="1"/>
</dbReference>
<evidence type="ECO:0000313" key="7">
    <source>
        <dbReference type="Proteomes" id="UP000319143"/>
    </source>
</evidence>
<dbReference type="GO" id="GO:0003677">
    <property type="term" value="F:DNA binding"/>
    <property type="evidence" value="ECO:0007669"/>
    <property type="project" value="UniProtKB-KW"/>
</dbReference>
<proteinExistence type="predicted"/>
<keyword evidence="2" id="KW-0731">Sigma factor</keyword>
<keyword evidence="1" id="KW-0805">Transcription regulation</keyword>
<dbReference type="InterPro" id="IPR007627">
    <property type="entry name" value="RNA_pol_sigma70_r2"/>
</dbReference>
<evidence type="ECO:0000256" key="2">
    <source>
        <dbReference type="ARBA" id="ARBA00023082"/>
    </source>
</evidence>
<keyword evidence="3" id="KW-0238">DNA-binding</keyword>
<keyword evidence="7" id="KW-1185">Reference proteome</keyword>
<dbReference type="AlphaFoldDB" id="A0A5C6DPQ3"/>
<name>A0A5C6DPQ3_9BACT</name>
<dbReference type="RefSeq" id="WP_197231337.1">
    <property type="nucleotide sequence ID" value="NZ_SJPV01000004.1"/>
</dbReference>
<dbReference type="GO" id="GO:0006352">
    <property type="term" value="P:DNA-templated transcription initiation"/>
    <property type="evidence" value="ECO:0007669"/>
    <property type="project" value="InterPro"/>
</dbReference>
<comment type="caution">
    <text evidence="6">The sequence shown here is derived from an EMBL/GenBank/DDBJ whole genome shotgun (WGS) entry which is preliminary data.</text>
</comment>
<dbReference type="InterPro" id="IPR014284">
    <property type="entry name" value="RNA_pol_sigma-70_dom"/>
</dbReference>
<evidence type="ECO:0000256" key="4">
    <source>
        <dbReference type="ARBA" id="ARBA00023163"/>
    </source>
</evidence>
<dbReference type="SUPFAM" id="SSF88946">
    <property type="entry name" value="Sigma2 domain of RNA polymerase sigma factors"/>
    <property type="match status" value="1"/>
</dbReference>
<dbReference type="EMBL" id="SJPV01000004">
    <property type="protein sequence ID" value="TWU38582.1"/>
    <property type="molecule type" value="Genomic_DNA"/>
</dbReference>
<feature type="domain" description="RNA polymerase sigma-70 region 2" evidence="5">
    <location>
        <begin position="28"/>
        <end position="95"/>
    </location>
</feature>
<reference evidence="6 7" key="1">
    <citation type="submission" date="2019-02" db="EMBL/GenBank/DDBJ databases">
        <title>Deep-cultivation of Planctomycetes and their phenomic and genomic characterization uncovers novel biology.</title>
        <authorList>
            <person name="Wiegand S."/>
            <person name="Jogler M."/>
            <person name="Boedeker C."/>
            <person name="Pinto D."/>
            <person name="Vollmers J."/>
            <person name="Rivas-Marin E."/>
            <person name="Kohn T."/>
            <person name="Peeters S.H."/>
            <person name="Heuer A."/>
            <person name="Rast P."/>
            <person name="Oberbeckmann S."/>
            <person name="Bunk B."/>
            <person name="Jeske O."/>
            <person name="Meyerdierks A."/>
            <person name="Storesund J.E."/>
            <person name="Kallscheuer N."/>
            <person name="Luecker S."/>
            <person name="Lage O.M."/>
            <person name="Pohl T."/>
            <person name="Merkel B.J."/>
            <person name="Hornburger P."/>
            <person name="Mueller R.-W."/>
            <person name="Bruemmer F."/>
            <person name="Labrenz M."/>
            <person name="Spormann A.M."/>
            <person name="Op Den Camp H."/>
            <person name="Overmann J."/>
            <person name="Amann R."/>
            <person name="Jetten M.S.M."/>
            <person name="Mascher T."/>
            <person name="Medema M.H."/>
            <person name="Devos D.P."/>
            <person name="Kaster A.-K."/>
            <person name="Ovreas L."/>
            <person name="Rohde M."/>
            <person name="Galperin M.Y."/>
            <person name="Jogler C."/>
        </authorList>
    </citation>
    <scope>NUCLEOTIDE SEQUENCE [LARGE SCALE GENOMIC DNA]</scope>
    <source>
        <strain evidence="6 7">Poly41</strain>
    </source>
</reference>
<dbReference type="Gene3D" id="1.10.1740.10">
    <property type="match status" value="1"/>
</dbReference>
<organism evidence="6 7">
    <name type="scientific">Novipirellula artificiosorum</name>
    <dbReference type="NCBI Taxonomy" id="2528016"/>
    <lineage>
        <taxon>Bacteria</taxon>
        <taxon>Pseudomonadati</taxon>
        <taxon>Planctomycetota</taxon>
        <taxon>Planctomycetia</taxon>
        <taxon>Pirellulales</taxon>
        <taxon>Pirellulaceae</taxon>
        <taxon>Novipirellula</taxon>
    </lineage>
</organism>